<keyword evidence="3" id="KW-1185">Reference proteome</keyword>
<gene>
    <name evidence="2" type="ORF">C7441_10210</name>
</gene>
<protein>
    <submittedName>
        <fullName evidence="2">Uncharacterized protein</fullName>
    </submittedName>
</protein>
<evidence type="ECO:0000313" key="3">
    <source>
        <dbReference type="Proteomes" id="UP000245396"/>
    </source>
</evidence>
<sequence>MIRIVLIAVMAILVWYALAKLFRLLRTANIDWTGVTAAIAFIVLAFWLRHVTGMG</sequence>
<accession>A0A316C787</accession>
<evidence type="ECO:0000313" key="2">
    <source>
        <dbReference type="EMBL" id="PWJ85571.1"/>
    </source>
</evidence>
<feature type="transmembrane region" description="Helical" evidence="1">
    <location>
        <begin position="29"/>
        <end position="48"/>
    </location>
</feature>
<name>A0A316C787_PSESE</name>
<dbReference type="Proteomes" id="UP000245396">
    <property type="component" value="Unassembled WGS sequence"/>
</dbReference>
<dbReference type="EMBL" id="QGGG01000002">
    <property type="protein sequence ID" value="PWJ85571.1"/>
    <property type="molecule type" value="Genomic_DNA"/>
</dbReference>
<organism evidence="2 3">
    <name type="scientific">Pseudaminobacter salicylatoxidans</name>
    <dbReference type="NCBI Taxonomy" id="93369"/>
    <lineage>
        <taxon>Bacteria</taxon>
        <taxon>Pseudomonadati</taxon>
        <taxon>Pseudomonadota</taxon>
        <taxon>Alphaproteobacteria</taxon>
        <taxon>Hyphomicrobiales</taxon>
        <taxon>Phyllobacteriaceae</taxon>
        <taxon>Pseudaminobacter</taxon>
    </lineage>
</organism>
<comment type="caution">
    <text evidence="2">The sequence shown here is derived from an EMBL/GenBank/DDBJ whole genome shotgun (WGS) entry which is preliminary data.</text>
</comment>
<keyword evidence="1" id="KW-0472">Membrane</keyword>
<keyword evidence="1" id="KW-1133">Transmembrane helix</keyword>
<reference evidence="2 3" key="1">
    <citation type="submission" date="2018-05" db="EMBL/GenBank/DDBJ databases">
        <title>Genomic Encyclopedia of Type Strains, Phase IV (KMG-IV): sequencing the most valuable type-strain genomes for metagenomic binning, comparative biology and taxonomic classification.</title>
        <authorList>
            <person name="Goeker M."/>
        </authorList>
    </citation>
    <scope>NUCLEOTIDE SEQUENCE [LARGE SCALE GENOMIC DNA]</scope>
    <source>
        <strain evidence="2 3">DSM 6986</strain>
    </source>
</reference>
<proteinExistence type="predicted"/>
<keyword evidence="1" id="KW-0812">Transmembrane</keyword>
<dbReference type="RefSeq" id="WP_170124995.1">
    <property type="nucleotide sequence ID" value="NZ_QGGG01000002.1"/>
</dbReference>
<evidence type="ECO:0000256" key="1">
    <source>
        <dbReference type="SAM" id="Phobius"/>
    </source>
</evidence>
<dbReference type="AlphaFoldDB" id="A0A316C787"/>